<dbReference type="Proteomes" id="UP000678499">
    <property type="component" value="Unassembled WGS sequence"/>
</dbReference>
<evidence type="ECO:0000313" key="3">
    <source>
        <dbReference type="Proteomes" id="UP000678499"/>
    </source>
</evidence>
<dbReference type="EMBL" id="CAJPEX010000203">
    <property type="protein sequence ID" value="CAG0914250.1"/>
    <property type="molecule type" value="Genomic_DNA"/>
</dbReference>
<keyword evidence="3" id="KW-1185">Reference proteome</keyword>
<evidence type="ECO:0000256" key="1">
    <source>
        <dbReference type="SAM" id="MobiDB-lite"/>
    </source>
</evidence>
<feature type="compositionally biased region" description="Basic and acidic residues" evidence="1">
    <location>
        <begin position="148"/>
        <end position="157"/>
    </location>
</feature>
<gene>
    <name evidence="2" type="ORF">NMOB1V02_LOCUS1953</name>
</gene>
<dbReference type="AlphaFoldDB" id="A0A7R9BH14"/>
<evidence type="ECO:0000313" key="2">
    <source>
        <dbReference type="EMBL" id="CAD7274098.1"/>
    </source>
</evidence>
<feature type="region of interest" description="Disordered" evidence="1">
    <location>
        <begin position="128"/>
        <end position="159"/>
    </location>
</feature>
<name>A0A7R9BH14_9CRUS</name>
<reference evidence="2" key="1">
    <citation type="submission" date="2020-11" db="EMBL/GenBank/DDBJ databases">
        <authorList>
            <person name="Tran Van P."/>
        </authorList>
    </citation>
    <scope>NUCLEOTIDE SEQUENCE</scope>
</reference>
<organism evidence="2">
    <name type="scientific">Notodromas monacha</name>
    <dbReference type="NCBI Taxonomy" id="399045"/>
    <lineage>
        <taxon>Eukaryota</taxon>
        <taxon>Metazoa</taxon>
        <taxon>Ecdysozoa</taxon>
        <taxon>Arthropoda</taxon>
        <taxon>Crustacea</taxon>
        <taxon>Oligostraca</taxon>
        <taxon>Ostracoda</taxon>
        <taxon>Podocopa</taxon>
        <taxon>Podocopida</taxon>
        <taxon>Cypridocopina</taxon>
        <taxon>Cypridoidea</taxon>
        <taxon>Cyprididae</taxon>
        <taxon>Notodromas</taxon>
    </lineage>
</organism>
<proteinExistence type="predicted"/>
<protein>
    <submittedName>
        <fullName evidence="2">Uncharacterized protein</fullName>
    </submittedName>
</protein>
<sequence>MRFFFAVEFCVASRWLLSSNETGDRAKNSSSSSNSKAGRRKRSWKNESSCCRSHCEEDGGSVMDMLLTLAMICVLATVFFEGARHWLLESDETATTTSSSSSSLEYEVDALRHEAKANKTGRRIPTATTTTAAQSKRVCTAKSSSESRPGESLEQGRRIMTRKKARRRRLVRERDWDDNNVDDGVFEEVVWTESVLKCWEECQRRTYCVNFVVRLSIGGVKARGAAYKLLGPASDAILWLQLKLHLGFGCDEMTFSFLKSGTVEG</sequence>
<feature type="region of interest" description="Disordered" evidence="1">
    <location>
        <begin position="21"/>
        <end position="40"/>
    </location>
</feature>
<accession>A0A7R9BH14</accession>
<dbReference type="EMBL" id="OA882240">
    <property type="protein sequence ID" value="CAD7274098.1"/>
    <property type="molecule type" value="Genomic_DNA"/>
</dbReference>